<reference evidence="5" key="2">
    <citation type="submission" date="2022-06" db="UniProtKB">
        <authorList>
            <consortium name="EnsemblMetazoa"/>
        </authorList>
    </citation>
    <scope>IDENTIFICATION</scope>
</reference>
<evidence type="ECO:0000256" key="3">
    <source>
        <dbReference type="ARBA" id="ARBA00023203"/>
    </source>
</evidence>
<dbReference type="EnsemblMetazoa" id="XM_029492196.1">
    <property type="protein sequence ID" value="XP_029348056.1"/>
    <property type="gene ID" value="LOC100165380"/>
</dbReference>
<evidence type="ECO:0000259" key="4">
    <source>
        <dbReference type="PROSITE" id="PS50097"/>
    </source>
</evidence>
<dbReference type="Pfam" id="PF00651">
    <property type="entry name" value="BTB"/>
    <property type="match status" value="1"/>
</dbReference>
<evidence type="ECO:0000256" key="2">
    <source>
        <dbReference type="ARBA" id="ARBA00022737"/>
    </source>
</evidence>
<evidence type="ECO:0000256" key="1">
    <source>
        <dbReference type="ARBA" id="ARBA00022441"/>
    </source>
</evidence>
<dbReference type="OrthoDB" id="6418787at2759"/>
<dbReference type="Gene3D" id="3.30.710.10">
    <property type="entry name" value="Potassium Channel Kv1.1, Chain A"/>
    <property type="match status" value="1"/>
</dbReference>
<keyword evidence="6" id="KW-1185">Reference proteome</keyword>
<organism evidence="5 6">
    <name type="scientific">Acyrthosiphon pisum</name>
    <name type="common">Pea aphid</name>
    <dbReference type="NCBI Taxonomy" id="7029"/>
    <lineage>
        <taxon>Eukaryota</taxon>
        <taxon>Metazoa</taxon>
        <taxon>Ecdysozoa</taxon>
        <taxon>Arthropoda</taxon>
        <taxon>Hexapoda</taxon>
        <taxon>Insecta</taxon>
        <taxon>Pterygota</taxon>
        <taxon>Neoptera</taxon>
        <taxon>Paraneoptera</taxon>
        <taxon>Hemiptera</taxon>
        <taxon>Sternorrhyncha</taxon>
        <taxon>Aphidomorpha</taxon>
        <taxon>Aphidoidea</taxon>
        <taxon>Aphididae</taxon>
        <taxon>Macrosiphini</taxon>
        <taxon>Acyrthosiphon</taxon>
    </lineage>
</organism>
<dbReference type="SMART" id="SM00225">
    <property type="entry name" value="BTB"/>
    <property type="match status" value="1"/>
</dbReference>
<dbReference type="PANTHER" id="PTHR24412">
    <property type="entry name" value="KELCH PROTEIN"/>
    <property type="match status" value="1"/>
</dbReference>
<dbReference type="RefSeq" id="XP_029348056.1">
    <property type="nucleotide sequence ID" value="XM_029492196.1"/>
</dbReference>
<dbReference type="KEGG" id="api:100165380"/>
<sequence>MQNKRQKLESSRGETCKISSYTETFEVLQTLRKDGFFCDVKLKTDDNKIIIAHKVVLASASPYFYAMFTKFSEKNTELVVMREIDSTALQMLVNFIYSGAIEVTKENDQVIQ</sequence>
<evidence type="ECO:0000313" key="5">
    <source>
        <dbReference type="EnsemblMetazoa" id="XP_029348056.1"/>
    </source>
</evidence>
<evidence type="ECO:0000313" key="6">
    <source>
        <dbReference type="Proteomes" id="UP000007819"/>
    </source>
</evidence>
<keyword evidence="3" id="KW-0009">Actin-binding</keyword>
<keyword evidence="2" id="KW-0677">Repeat</keyword>
<reference evidence="6" key="1">
    <citation type="submission" date="2010-06" db="EMBL/GenBank/DDBJ databases">
        <authorList>
            <person name="Jiang H."/>
            <person name="Abraham K."/>
            <person name="Ali S."/>
            <person name="Alsbrooks S.L."/>
            <person name="Anim B.N."/>
            <person name="Anosike U.S."/>
            <person name="Attaway T."/>
            <person name="Bandaranaike D.P."/>
            <person name="Battles P.K."/>
            <person name="Bell S.N."/>
            <person name="Bell A.V."/>
            <person name="Beltran B."/>
            <person name="Bickham C."/>
            <person name="Bustamante Y."/>
            <person name="Caleb T."/>
            <person name="Canada A."/>
            <person name="Cardenas V."/>
            <person name="Carter K."/>
            <person name="Chacko J."/>
            <person name="Chandrabose M.N."/>
            <person name="Chavez D."/>
            <person name="Chavez A."/>
            <person name="Chen L."/>
            <person name="Chu H.-S."/>
            <person name="Claassen K.J."/>
            <person name="Cockrell R."/>
            <person name="Collins M."/>
            <person name="Cooper J.A."/>
            <person name="Cree A."/>
            <person name="Curry S.M."/>
            <person name="Da Y."/>
            <person name="Dao M.D."/>
            <person name="Das B."/>
            <person name="Davila M.-L."/>
            <person name="Davy-Carroll L."/>
            <person name="Denson S."/>
            <person name="Dinh H."/>
            <person name="Ebong V.E."/>
            <person name="Edwards J.R."/>
            <person name="Egan A."/>
            <person name="El-Daye J."/>
            <person name="Escobedo L."/>
            <person name="Fernandez S."/>
            <person name="Fernando P.R."/>
            <person name="Flagg N."/>
            <person name="Forbes L.D."/>
            <person name="Fowler R.G."/>
            <person name="Fu Q."/>
            <person name="Gabisi R.A."/>
            <person name="Ganer J."/>
            <person name="Garbino Pronczuk A."/>
            <person name="Garcia R.M."/>
            <person name="Garner T."/>
            <person name="Garrett T.E."/>
            <person name="Gonzalez D.A."/>
            <person name="Hamid H."/>
            <person name="Hawkins E.S."/>
            <person name="Hirani K."/>
            <person name="Hogues M.E."/>
            <person name="Hollins B."/>
            <person name="Hsiao C.-H."/>
            <person name="Jabil R."/>
            <person name="James M.L."/>
            <person name="Jhangiani S.N."/>
            <person name="Johnson B."/>
            <person name="Johnson Q."/>
            <person name="Joshi V."/>
            <person name="Kalu J.B."/>
            <person name="Kam C."/>
            <person name="Kashfia A."/>
            <person name="Keebler J."/>
            <person name="Kisamo H."/>
            <person name="Kovar C.L."/>
            <person name="Lago L.A."/>
            <person name="Lai C.-Y."/>
            <person name="Laidlaw J."/>
            <person name="Lara F."/>
            <person name="Le T.-K."/>
            <person name="Lee S.L."/>
            <person name="Legall F.H."/>
            <person name="Lemon S.J."/>
            <person name="Lewis L.R."/>
            <person name="Li B."/>
            <person name="Liu Y."/>
            <person name="Liu Y.-S."/>
            <person name="Lopez J."/>
            <person name="Lozado R.J."/>
            <person name="Lu J."/>
            <person name="Madu R.C."/>
            <person name="Maheshwari M."/>
            <person name="Maheshwari R."/>
            <person name="Malloy K."/>
            <person name="Martinez E."/>
            <person name="Mathew T."/>
            <person name="Mercado I.C."/>
            <person name="Mercado C."/>
            <person name="Meyer B."/>
            <person name="Montgomery K."/>
            <person name="Morgan M.B."/>
            <person name="Munidasa M."/>
            <person name="Nazareth L.V."/>
            <person name="Nelson J."/>
            <person name="Ng B.M."/>
            <person name="Nguyen N.B."/>
            <person name="Nguyen P.Q."/>
            <person name="Nguyen T."/>
            <person name="Obregon M."/>
            <person name="Okwuonu G.O."/>
            <person name="Onwere C.G."/>
            <person name="Orozco G."/>
            <person name="Parra A."/>
            <person name="Patel S."/>
            <person name="Patil S."/>
            <person name="Perez A."/>
            <person name="Perez Y."/>
            <person name="Pham C."/>
            <person name="Primus E.L."/>
            <person name="Pu L.-L."/>
            <person name="Puazo M."/>
            <person name="Qin X."/>
            <person name="Quiroz J.B."/>
            <person name="Reese J."/>
            <person name="Richards S."/>
            <person name="Rives C.M."/>
            <person name="Robberts R."/>
            <person name="Ruiz S.J."/>
            <person name="Ruiz M.J."/>
            <person name="Santibanez J."/>
            <person name="Schneider B.W."/>
            <person name="Sisson I."/>
            <person name="Smith M."/>
            <person name="Sodergren E."/>
            <person name="Song X.-Z."/>
            <person name="Song B.B."/>
            <person name="Summersgill H."/>
            <person name="Thelus R."/>
            <person name="Thornton R.D."/>
            <person name="Trejos Z.Y."/>
            <person name="Usmani K."/>
            <person name="Vattathil S."/>
            <person name="Villasana D."/>
            <person name="Walker D.L."/>
            <person name="Wang S."/>
            <person name="Wang K."/>
            <person name="White C.S."/>
            <person name="Williams A.C."/>
            <person name="Williamson J."/>
            <person name="Wilson K."/>
            <person name="Woghiren I.O."/>
            <person name="Woodworth J.R."/>
            <person name="Worley K.C."/>
            <person name="Wright R.A."/>
            <person name="Wu W."/>
            <person name="Young L."/>
            <person name="Zhang L."/>
            <person name="Zhang J."/>
            <person name="Zhu Y."/>
            <person name="Muzny D.M."/>
            <person name="Weinstock G."/>
            <person name="Gibbs R.A."/>
        </authorList>
    </citation>
    <scope>NUCLEOTIDE SEQUENCE [LARGE SCALE GENOMIC DNA]</scope>
    <source>
        <strain evidence="6">LSR1</strain>
    </source>
</reference>
<dbReference type="GeneID" id="100165380"/>
<dbReference type="AlphaFoldDB" id="A0A8R2NTL7"/>
<dbReference type="InterPro" id="IPR011333">
    <property type="entry name" value="SKP1/BTB/POZ_sf"/>
</dbReference>
<dbReference type="Proteomes" id="UP000007819">
    <property type="component" value="Unassembled WGS sequence"/>
</dbReference>
<name>A0A8R2NTL7_ACYPI</name>
<proteinExistence type="predicted"/>
<keyword evidence="1" id="KW-0880">Kelch repeat</keyword>
<protein>
    <recommendedName>
        <fullName evidence="4">BTB domain-containing protein</fullName>
    </recommendedName>
</protein>
<dbReference type="PANTHER" id="PTHR24412:SF466">
    <property type="entry name" value="RING CANAL KELCH PROTEIN"/>
    <property type="match status" value="1"/>
</dbReference>
<dbReference type="InterPro" id="IPR000210">
    <property type="entry name" value="BTB/POZ_dom"/>
</dbReference>
<dbReference type="PROSITE" id="PS50097">
    <property type="entry name" value="BTB"/>
    <property type="match status" value="1"/>
</dbReference>
<feature type="domain" description="BTB" evidence="4">
    <location>
        <begin position="38"/>
        <end position="105"/>
    </location>
</feature>
<dbReference type="SUPFAM" id="SSF54695">
    <property type="entry name" value="POZ domain"/>
    <property type="match status" value="1"/>
</dbReference>
<accession>A0A8R2NTL7</accession>